<organism evidence="2 3">
    <name type="scientific">Trichonephila clavipes</name>
    <name type="common">Golden silk orbweaver</name>
    <name type="synonym">Nephila clavipes</name>
    <dbReference type="NCBI Taxonomy" id="2585209"/>
    <lineage>
        <taxon>Eukaryota</taxon>
        <taxon>Metazoa</taxon>
        <taxon>Ecdysozoa</taxon>
        <taxon>Arthropoda</taxon>
        <taxon>Chelicerata</taxon>
        <taxon>Arachnida</taxon>
        <taxon>Araneae</taxon>
        <taxon>Araneomorphae</taxon>
        <taxon>Entelegynae</taxon>
        <taxon>Araneoidea</taxon>
        <taxon>Nephilidae</taxon>
        <taxon>Trichonephila</taxon>
    </lineage>
</organism>
<dbReference type="EMBL" id="BMAU01021389">
    <property type="protein sequence ID" value="GFY29678.1"/>
    <property type="molecule type" value="Genomic_DNA"/>
</dbReference>
<reference evidence="2" key="1">
    <citation type="submission" date="2020-08" db="EMBL/GenBank/DDBJ databases">
        <title>Multicomponent nature underlies the extraordinary mechanical properties of spider dragline silk.</title>
        <authorList>
            <person name="Kono N."/>
            <person name="Nakamura H."/>
            <person name="Mori M."/>
            <person name="Yoshida Y."/>
            <person name="Ohtoshi R."/>
            <person name="Malay A.D."/>
            <person name="Moran D.A.P."/>
            <person name="Tomita M."/>
            <person name="Numata K."/>
            <person name="Arakawa K."/>
        </authorList>
    </citation>
    <scope>NUCLEOTIDE SEQUENCE</scope>
</reference>
<feature type="region of interest" description="Disordered" evidence="1">
    <location>
        <begin position="62"/>
        <end position="111"/>
    </location>
</feature>
<dbReference type="AlphaFoldDB" id="A0A8X6W7D6"/>
<gene>
    <name evidence="2" type="primary">NCL1_22034</name>
    <name evidence="2" type="ORF">TNCV_1812581</name>
</gene>
<sequence>MVPHTITPAVGAVCRCKAKAGLKHSLRGLHTRTRLSSLLRLNLDSPLKTTWFHSAAVQFPRARNYSKQRRRRVGVKGNTRNGRRDPKRPSARRLRTVREDTGAPSEGATCA</sequence>
<accession>A0A8X6W7D6</accession>
<feature type="compositionally biased region" description="Basic residues" evidence="1">
    <location>
        <begin position="64"/>
        <end position="74"/>
    </location>
</feature>
<protein>
    <submittedName>
        <fullName evidence="2">Uncharacterized protein</fullName>
    </submittedName>
</protein>
<name>A0A8X6W7D6_TRICX</name>
<proteinExistence type="predicted"/>
<dbReference type="Proteomes" id="UP000887159">
    <property type="component" value="Unassembled WGS sequence"/>
</dbReference>
<comment type="caution">
    <text evidence="2">The sequence shown here is derived from an EMBL/GenBank/DDBJ whole genome shotgun (WGS) entry which is preliminary data.</text>
</comment>
<evidence type="ECO:0000313" key="2">
    <source>
        <dbReference type="EMBL" id="GFY29678.1"/>
    </source>
</evidence>
<keyword evidence="3" id="KW-1185">Reference proteome</keyword>
<evidence type="ECO:0000256" key="1">
    <source>
        <dbReference type="SAM" id="MobiDB-lite"/>
    </source>
</evidence>
<evidence type="ECO:0000313" key="3">
    <source>
        <dbReference type="Proteomes" id="UP000887159"/>
    </source>
</evidence>